<dbReference type="InterPro" id="IPR003406">
    <property type="entry name" value="Glyco_trans_14"/>
</dbReference>
<keyword evidence="4 7" id="KW-0472">Membrane</keyword>
<evidence type="ECO:0000313" key="9">
    <source>
        <dbReference type="Proteomes" id="UP001314263"/>
    </source>
</evidence>
<dbReference type="EMBL" id="CAUYUE010000006">
    <property type="protein sequence ID" value="CAK0780154.1"/>
    <property type="molecule type" value="Genomic_DNA"/>
</dbReference>
<evidence type="ECO:0000256" key="6">
    <source>
        <dbReference type="SAM" id="MobiDB-lite"/>
    </source>
</evidence>
<keyword evidence="7" id="KW-0812">Transmembrane</keyword>
<evidence type="ECO:0000256" key="1">
    <source>
        <dbReference type="ARBA" id="ARBA00004606"/>
    </source>
</evidence>
<comment type="subcellular location">
    <subcellularLocation>
        <location evidence="1">Membrane</location>
        <topology evidence="1">Single-pass type II membrane protein</topology>
    </subcellularLocation>
</comment>
<keyword evidence="9" id="KW-1185">Reference proteome</keyword>
<keyword evidence="3" id="KW-0808">Transferase</keyword>
<dbReference type="PANTHER" id="PTHR31042">
    <property type="entry name" value="CORE-2/I-BRANCHING BETA-1,6-N-ACETYLGLUCOSAMINYLTRANSFERASE FAMILY PROTEIN-RELATED"/>
    <property type="match status" value="1"/>
</dbReference>
<keyword evidence="7" id="KW-1133">Transmembrane helix</keyword>
<dbReference type="Pfam" id="PF02485">
    <property type="entry name" value="Branch"/>
    <property type="match status" value="1"/>
</dbReference>
<evidence type="ECO:0000256" key="2">
    <source>
        <dbReference type="ARBA" id="ARBA00022676"/>
    </source>
</evidence>
<evidence type="ECO:0000313" key="8">
    <source>
        <dbReference type="EMBL" id="CAK0780154.1"/>
    </source>
</evidence>
<keyword evidence="2" id="KW-0328">Glycosyltransferase</keyword>
<evidence type="ECO:0000256" key="7">
    <source>
        <dbReference type="SAM" id="Phobius"/>
    </source>
</evidence>
<dbReference type="AlphaFoldDB" id="A0AAV1I378"/>
<gene>
    <name evidence="8" type="ORF">CVIRNUC_004951</name>
</gene>
<sequence>MNSPKSSAPRALNRRLRDSLTLLVVMFIIAFSFLAWQGTISLKGVRGAFTPPLPRMRAFKNEPNGSYVDDTPAAAALQAPKQTGSSRWTQTFTGLMPPFKSWMPPKVIAQAAAWGDSVLGREAPASKEELSTLKYSFPDALPKVALLFLTRMGVPYEAVWKAFLESVPNFGGQEGDSWMLLFNVYVHTPPNVWLHDSSFFRNYQLWDRVQVEWGQWSVVEAEKLLMRQALADPLNQRFVLLSETCVPLYPAPLVWAQLQGETRSRVNACANGSNPDDENWRMTYRWNDAMESPTLKKEHWRKSGQWFVLNRRHVQIVVNDTEVAQAFKEHCWVDSEAVANGWGPKAFCPADEHYIPTLLASRGLDNETDCTGSATSVWWDGPYFHPKEFQTGEINIDLIDQLRGHDLTAASTCDAPGALESSAILLPAVRRTLMEMNILQEASGLSRRQRQATGEPGRWSKAGRSLKDVRHGLPTWVNVPEVDSVEAALAKEASFEQEVGRVLLQWGQSSEGLQEMLLQTIEDKERVPTQPPGILPSWAVPAIEGVPEAVQAASKAVTKAAKDAKESLQSVVAAGASADIDKDRDQGEISERMAEFLTLAEAVRGLKGKGNTVSHVGSPKPAPAEAPAAAALAQDRRNYWTNDQGNSLLEAMIADYSPLGSASCALFARKFREEDVLTYLSVAEGFLQRPPALEPIRKANRL</sequence>
<evidence type="ECO:0000256" key="3">
    <source>
        <dbReference type="ARBA" id="ARBA00022679"/>
    </source>
</evidence>
<name>A0AAV1I378_9CHLO</name>
<dbReference type="PANTHER" id="PTHR31042:SF150">
    <property type="entry name" value="OS06G0661900 PROTEIN"/>
    <property type="match status" value="1"/>
</dbReference>
<evidence type="ECO:0000256" key="4">
    <source>
        <dbReference type="ARBA" id="ARBA00023136"/>
    </source>
</evidence>
<feature type="region of interest" description="Disordered" evidence="6">
    <location>
        <begin position="444"/>
        <end position="464"/>
    </location>
</feature>
<feature type="transmembrane region" description="Helical" evidence="7">
    <location>
        <begin position="20"/>
        <end position="36"/>
    </location>
</feature>
<dbReference type="Proteomes" id="UP001314263">
    <property type="component" value="Unassembled WGS sequence"/>
</dbReference>
<protein>
    <submittedName>
        <fullName evidence="8">Uncharacterized protein</fullName>
    </submittedName>
</protein>
<comment type="caution">
    <text evidence="8">The sequence shown here is derived from an EMBL/GenBank/DDBJ whole genome shotgun (WGS) entry which is preliminary data.</text>
</comment>
<keyword evidence="5" id="KW-0325">Glycoprotein</keyword>
<proteinExistence type="predicted"/>
<reference evidence="8 9" key="1">
    <citation type="submission" date="2023-10" db="EMBL/GenBank/DDBJ databases">
        <authorList>
            <person name="Maclean D."/>
            <person name="Macfadyen A."/>
        </authorList>
    </citation>
    <scope>NUCLEOTIDE SEQUENCE [LARGE SCALE GENOMIC DNA]</scope>
</reference>
<evidence type="ECO:0000256" key="5">
    <source>
        <dbReference type="ARBA" id="ARBA00023180"/>
    </source>
</evidence>
<accession>A0AAV1I378</accession>
<dbReference type="GO" id="GO:0016020">
    <property type="term" value="C:membrane"/>
    <property type="evidence" value="ECO:0007669"/>
    <property type="project" value="UniProtKB-SubCell"/>
</dbReference>
<organism evidence="8 9">
    <name type="scientific">Coccomyxa viridis</name>
    <dbReference type="NCBI Taxonomy" id="1274662"/>
    <lineage>
        <taxon>Eukaryota</taxon>
        <taxon>Viridiplantae</taxon>
        <taxon>Chlorophyta</taxon>
        <taxon>core chlorophytes</taxon>
        <taxon>Trebouxiophyceae</taxon>
        <taxon>Trebouxiophyceae incertae sedis</taxon>
        <taxon>Coccomyxaceae</taxon>
        <taxon>Coccomyxa</taxon>
    </lineage>
</organism>
<dbReference type="InterPro" id="IPR044174">
    <property type="entry name" value="BC10-like"/>
</dbReference>
<dbReference type="GO" id="GO:0016757">
    <property type="term" value="F:glycosyltransferase activity"/>
    <property type="evidence" value="ECO:0007669"/>
    <property type="project" value="UniProtKB-KW"/>
</dbReference>